<dbReference type="RefSeq" id="WP_033998929.1">
    <property type="nucleotide sequence ID" value="NZ_CP027169.1"/>
</dbReference>
<keyword evidence="4" id="KW-1185">Reference proteome</keyword>
<feature type="region of interest" description="Disordered" evidence="1">
    <location>
        <begin position="21"/>
        <end position="114"/>
    </location>
</feature>
<proteinExistence type="predicted"/>
<reference evidence="3 4" key="1">
    <citation type="submission" date="2018-02" db="EMBL/GenBank/DDBJ databases">
        <title>FDA/CDC Antimicrobial Resistant Isolate Bank Genome Sequencing.</title>
        <authorList>
            <person name="Benahmed F.H."/>
            <person name="Lutgring J.D."/>
            <person name="Yoo B."/>
            <person name="Machado M."/>
            <person name="Brown A."/>
            <person name="McAllister G."/>
            <person name="Perry A."/>
            <person name="Halpin A.L."/>
            <person name="Vavikolanu K."/>
            <person name="Ott S."/>
            <person name="Zhao X."/>
            <person name="Tallon L.J."/>
            <person name="Sadzewicz L."/>
            <person name="Aluvathingal J."/>
            <person name="Nadendla S."/>
            <person name="Voskania-kordi A."/>
            <person name="Simonyan V."/>
            <person name="Patel J."/>
            <person name="Shawar R.M."/>
        </authorList>
    </citation>
    <scope>NUCLEOTIDE SEQUENCE [LARGE SCALE GENOMIC DNA]</scope>
    <source>
        <strain evidence="3 4">AR_0356</strain>
    </source>
</reference>
<dbReference type="Proteomes" id="UP000238390">
    <property type="component" value="Chromosome"/>
</dbReference>
<evidence type="ECO:0000256" key="2">
    <source>
        <dbReference type="SAM" id="SignalP"/>
    </source>
</evidence>
<organism evidence="3 4">
    <name type="scientific">Pseudomonas paraeruginosa</name>
    <dbReference type="NCBI Taxonomy" id="2994495"/>
    <lineage>
        <taxon>Bacteria</taxon>
        <taxon>Pseudomonadati</taxon>
        <taxon>Pseudomonadota</taxon>
        <taxon>Gammaproteobacteria</taxon>
        <taxon>Pseudomonadales</taxon>
        <taxon>Pseudomonadaceae</taxon>
        <taxon>Pseudomonas</taxon>
    </lineage>
</organism>
<evidence type="ECO:0000313" key="4">
    <source>
        <dbReference type="Proteomes" id="UP000238390"/>
    </source>
</evidence>
<dbReference type="AlphaFoldDB" id="A0A2R3IUR8"/>
<feature type="compositionally biased region" description="Basic and acidic residues" evidence="1">
    <location>
        <begin position="88"/>
        <end position="101"/>
    </location>
</feature>
<sequence>MSSLTVLSLAAVLAVPAWPAFAGEPLPDDLPPALPAAPATEPIPMGRAPQPQRQIVEPALPGGAARRQEEKPRAAEEGLRIGNGRLRIRQDDAGPTRESPLRDPLLNPYAPRQP</sequence>
<accession>A0A2R3IUR8</accession>
<feature type="compositionally biased region" description="Basic and acidic residues" evidence="1">
    <location>
        <begin position="66"/>
        <end position="79"/>
    </location>
</feature>
<evidence type="ECO:0000256" key="1">
    <source>
        <dbReference type="SAM" id="MobiDB-lite"/>
    </source>
</evidence>
<protein>
    <submittedName>
        <fullName evidence="3">Uncharacterized protein</fullName>
    </submittedName>
</protein>
<dbReference type="EMBL" id="CP027169">
    <property type="protein sequence ID" value="AVK05665.1"/>
    <property type="molecule type" value="Genomic_DNA"/>
</dbReference>
<evidence type="ECO:0000313" key="3">
    <source>
        <dbReference type="EMBL" id="AVK05665.1"/>
    </source>
</evidence>
<keyword evidence="2" id="KW-0732">Signal</keyword>
<gene>
    <name evidence="3" type="ORF">CSB93_5342</name>
</gene>
<feature type="chain" id="PRO_5043825840" evidence="2">
    <location>
        <begin position="23"/>
        <end position="114"/>
    </location>
</feature>
<name>A0A2R3IUR8_9PSED</name>
<feature type="signal peptide" evidence="2">
    <location>
        <begin position="1"/>
        <end position="22"/>
    </location>
</feature>